<feature type="binding site" evidence="10">
    <location>
        <position position="282"/>
    </location>
    <ligand>
        <name>Zn(2+)</name>
        <dbReference type="ChEBI" id="CHEBI:29105"/>
    </ligand>
</feature>
<proteinExistence type="inferred from homology"/>
<gene>
    <name evidence="10 13" type="primary">rsgA</name>
    <name evidence="13" type="ORF">OS242_09640</name>
</gene>
<feature type="binding site" evidence="10">
    <location>
        <begin position="201"/>
        <end position="209"/>
    </location>
    <ligand>
        <name>GTP</name>
        <dbReference type="ChEBI" id="CHEBI:37565"/>
    </ligand>
</feature>
<evidence type="ECO:0000259" key="12">
    <source>
        <dbReference type="PROSITE" id="PS51721"/>
    </source>
</evidence>
<sequence>MNLESLGWNSSYQSHFEPFAKDGYAVGRIALEHKHIYTIYTESGDVLGEVSGKMRHQAVGRADFPAVGDWVVVSVREEEKRATIHAVLPRQSKFSRKAAGGATEEQIVATNVNTIFLVMALNQDFNLRRMERYLVLAWESGATPVVILSKADLCDNVAAKVAEVEGVAYGVPIHVTSSLQNEGLGELSRYLSQGQTVALLGSSGVGKSTLINRLYGNDIQHVSAIREVDGRGRHTTTHRELILLPEGGLLIDTPGMRELHMWDAEEGLNDSFQDIDALAADCYYRDCQHRNEPGCMVIQSLNDGTLDSERYNSYKKLQKEIAYMERKDNKQLQLAEKEKWKKIHLSQRNRP</sequence>
<dbReference type="NCBIfam" id="TIGR00157">
    <property type="entry name" value="ribosome small subunit-dependent GTPase A"/>
    <property type="match status" value="1"/>
</dbReference>
<keyword evidence="6 10" id="KW-0378">Hydrolase</keyword>
<evidence type="ECO:0000259" key="11">
    <source>
        <dbReference type="PROSITE" id="PS50936"/>
    </source>
</evidence>
<dbReference type="Pfam" id="PF03193">
    <property type="entry name" value="RsgA_GTPase"/>
    <property type="match status" value="1"/>
</dbReference>
<evidence type="ECO:0000256" key="7">
    <source>
        <dbReference type="ARBA" id="ARBA00022833"/>
    </source>
</evidence>
<evidence type="ECO:0000256" key="2">
    <source>
        <dbReference type="ARBA" id="ARBA00022517"/>
    </source>
</evidence>
<evidence type="ECO:0000313" key="14">
    <source>
        <dbReference type="Proteomes" id="UP001208017"/>
    </source>
</evidence>
<evidence type="ECO:0000256" key="5">
    <source>
        <dbReference type="ARBA" id="ARBA00022741"/>
    </source>
</evidence>
<feature type="binding site" evidence="10">
    <location>
        <begin position="149"/>
        <end position="152"/>
    </location>
    <ligand>
        <name>GTP</name>
        <dbReference type="ChEBI" id="CHEBI:37565"/>
    </ligand>
</feature>
<comment type="subcellular location">
    <subcellularLocation>
        <location evidence="10">Cytoplasm</location>
    </subcellularLocation>
</comment>
<feature type="domain" description="EngC GTPase" evidence="11">
    <location>
        <begin position="110"/>
        <end position="257"/>
    </location>
</feature>
<dbReference type="RefSeq" id="WP_267151474.1">
    <property type="nucleotide sequence ID" value="NZ_JAPMLT010000004.1"/>
</dbReference>
<evidence type="ECO:0000256" key="1">
    <source>
        <dbReference type="ARBA" id="ARBA00022490"/>
    </source>
</evidence>
<keyword evidence="8 10" id="KW-0694">RNA-binding</keyword>
<reference evidence="13 14" key="1">
    <citation type="submission" date="2022-11" db="EMBL/GenBank/DDBJ databases">
        <title>Study of microbial diversity in lake waters.</title>
        <authorList>
            <person name="Zhang J."/>
        </authorList>
    </citation>
    <scope>NUCLEOTIDE SEQUENCE [LARGE SCALE GENOMIC DNA]</scope>
    <source>
        <strain evidence="13 14">DT12</strain>
    </source>
</reference>
<dbReference type="Gene3D" id="1.10.40.50">
    <property type="entry name" value="Probable gtpase engc, domain 3"/>
    <property type="match status" value="1"/>
</dbReference>
<keyword evidence="7 10" id="KW-0862">Zinc</keyword>
<feature type="binding site" evidence="10">
    <location>
        <position position="295"/>
    </location>
    <ligand>
        <name>Zn(2+)</name>
        <dbReference type="ChEBI" id="CHEBI:29105"/>
    </ligand>
</feature>
<comment type="subunit">
    <text evidence="10">Monomer. Associates with 30S ribosomal subunit, binds 16S rRNA.</text>
</comment>
<dbReference type="InterPro" id="IPR030378">
    <property type="entry name" value="G_CP_dom"/>
</dbReference>
<dbReference type="HAMAP" id="MF_01820">
    <property type="entry name" value="GTPase_RsgA"/>
    <property type="match status" value="1"/>
</dbReference>
<accession>A0ABT3WZZ9</accession>
<dbReference type="InterPro" id="IPR027417">
    <property type="entry name" value="P-loop_NTPase"/>
</dbReference>
<keyword evidence="2 10" id="KW-0690">Ribosome biogenesis</keyword>
<dbReference type="EMBL" id="JAPMLT010000004">
    <property type="protein sequence ID" value="MCX7570223.1"/>
    <property type="molecule type" value="Genomic_DNA"/>
</dbReference>
<evidence type="ECO:0000256" key="3">
    <source>
        <dbReference type="ARBA" id="ARBA00022723"/>
    </source>
</evidence>
<dbReference type="Gene3D" id="3.40.50.300">
    <property type="entry name" value="P-loop containing nucleotide triphosphate hydrolases"/>
    <property type="match status" value="1"/>
</dbReference>
<dbReference type="SUPFAM" id="SSF52540">
    <property type="entry name" value="P-loop containing nucleoside triphosphate hydrolases"/>
    <property type="match status" value="1"/>
</dbReference>
<evidence type="ECO:0000256" key="8">
    <source>
        <dbReference type="ARBA" id="ARBA00022884"/>
    </source>
</evidence>
<comment type="caution">
    <text evidence="13">The sequence shown here is derived from an EMBL/GenBank/DDBJ whole genome shotgun (WGS) entry which is preliminary data.</text>
</comment>
<keyword evidence="3 10" id="KW-0479">Metal-binding</keyword>
<dbReference type="PROSITE" id="PS50936">
    <property type="entry name" value="ENGC_GTPASE"/>
    <property type="match status" value="1"/>
</dbReference>
<dbReference type="CDD" id="cd01854">
    <property type="entry name" value="YjeQ_EngC"/>
    <property type="match status" value="1"/>
</dbReference>
<dbReference type="PROSITE" id="PS51721">
    <property type="entry name" value="G_CP"/>
    <property type="match status" value="1"/>
</dbReference>
<evidence type="ECO:0000313" key="13">
    <source>
        <dbReference type="EMBL" id="MCX7570223.1"/>
    </source>
</evidence>
<name>A0ABT3WZZ9_9BACL</name>
<protein>
    <recommendedName>
        <fullName evidence="10">Small ribosomal subunit biogenesis GTPase RsgA</fullName>
        <ecNumber evidence="10">3.6.1.-</ecNumber>
    </recommendedName>
</protein>
<dbReference type="PANTHER" id="PTHR32120:SF10">
    <property type="entry name" value="SMALL RIBOSOMAL SUBUNIT BIOGENESIS GTPASE RSGA"/>
    <property type="match status" value="1"/>
</dbReference>
<evidence type="ECO:0000256" key="10">
    <source>
        <dbReference type="HAMAP-Rule" id="MF_01820"/>
    </source>
</evidence>
<dbReference type="PANTHER" id="PTHR32120">
    <property type="entry name" value="SMALL RIBOSOMAL SUBUNIT BIOGENESIS GTPASE RSGA"/>
    <property type="match status" value="1"/>
</dbReference>
<evidence type="ECO:0000256" key="9">
    <source>
        <dbReference type="ARBA" id="ARBA00023134"/>
    </source>
</evidence>
<dbReference type="EC" id="3.6.1.-" evidence="10"/>
<evidence type="ECO:0000256" key="4">
    <source>
        <dbReference type="ARBA" id="ARBA00022730"/>
    </source>
</evidence>
<dbReference type="InterPro" id="IPR010914">
    <property type="entry name" value="RsgA_GTPase_dom"/>
</dbReference>
<dbReference type="Proteomes" id="UP001208017">
    <property type="component" value="Unassembled WGS sequence"/>
</dbReference>
<keyword evidence="14" id="KW-1185">Reference proteome</keyword>
<dbReference type="InterPro" id="IPR004881">
    <property type="entry name" value="Ribosome_biogen_GTPase_RsgA"/>
</dbReference>
<keyword evidence="4 10" id="KW-0699">rRNA-binding</keyword>
<comment type="similarity">
    <text evidence="10">Belongs to the TRAFAC class YlqF/YawG GTPase family. RsgA subfamily.</text>
</comment>
<feature type="domain" description="CP-type G" evidence="12">
    <location>
        <begin position="102"/>
        <end position="259"/>
    </location>
</feature>
<comment type="cofactor">
    <cofactor evidence="10">
        <name>Zn(2+)</name>
        <dbReference type="ChEBI" id="CHEBI:29105"/>
    </cofactor>
    <text evidence="10">Binds 1 zinc ion per subunit.</text>
</comment>
<keyword evidence="9 10" id="KW-0342">GTP-binding</keyword>
<dbReference type="SUPFAM" id="SSF50249">
    <property type="entry name" value="Nucleic acid-binding proteins"/>
    <property type="match status" value="1"/>
</dbReference>
<organism evidence="13 14">
    <name type="scientific">Tumebacillus lacus</name>
    <dbReference type="NCBI Taxonomy" id="2995335"/>
    <lineage>
        <taxon>Bacteria</taxon>
        <taxon>Bacillati</taxon>
        <taxon>Bacillota</taxon>
        <taxon>Bacilli</taxon>
        <taxon>Bacillales</taxon>
        <taxon>Alicyclobacillaceae</taxon>
        <taxon>Tumebacillus</taxon>
    </lineage>
</organism>
<keyword evidence="1 10" id="KW-0963">Cytoplasm</keyword>
<evidence type="ECO:0000256" key="6">
    <source>
        <dbReference type="ARBA" id="ARBA00022801"/>
    </source>
</evidence>
<feature type="binding site" evidence="10">
    <location>
        <position position="289"/>
    </location>
    <ligand>
        <name>Zn(2+)</name>
        <dbReference type="ChEBI" id="CHEBI:29105"/>
    </ligand>
</feature>
<comment type="function">
    <text evidence="10">One of several proteins that assist in the late maturation steps of the functional core of the 30S ribosomal subunit. Helps release RbfA from mature subunits. May play a role in the assembly of ribosomal proteins into the subunit. Circularly permuted GTPase that catalyzes slow GTP hydrolysis, GTPase activity is stimulated by the 30S ribosomal subunit.</text>
</comment>
<feature type="binding site" evidence="10">
    <location>
        <position position="287"/>
    </location>
    <ligand>
        <name>Zn(2+)</name>
        <dbReference type="ChEBI" id="CHEBI:29105"/>
    </ligand>
</feature>
<keyword evidence="5 10" id="KW-0547">Nucleotide-binding</keyword>
<dbReference type="InterPro" id="IPR012340">
    <property type="entry name" value="NA-bd_OB-fold"/>
</dbReference>